<dbReference type="CDD" id="cd07302">
    <property type="entry name" value="CHD"/>
    <property type="match status" value="1"/>
</dbReference>
<dbReference type="Gene3D" id="3.30.70.1230">
    <property type="entry name" value="Nucleotide cyclase"/>
    <property type="match status" value="1"/>
</dbReference>
<dbReference type="GO" id="GO:0004016">
    <property type="term" value="F:adenylate cyclase activity"/>
    <property type="evidence" value="ECO:0007669"/>
    <property type="project" value="UniProtKB-ARBA"/>
</dbReference>
<evidence type="ECO:0000313" key="4">
    <source>
        <dbReference type="EMBL" id="CDQ46787.1"/>
    </source>
</evidence>
<dbReference type="InterPro" id="IPR027417">
    <property type="entry name" value="P-loop_NTPase"/>
</dbReference>
<name>A0AAV2WSG0_MYCNE</name>
<dbReference type="Pfam" id="PF00211">
    <property type="entry name" value="Guanylate_cyc"/>
    <property type="match status" value="1"/>
</dbReference>
<protein>
    <submittedName>
        <fullName evidence="4">Adenylyl cyclase class-3/4/guanylyl cyclase</fullName>
    </submittedName>
</protein>
<dbReference type="Proteomes" id="UP000028864">
    <property type="component" value="Unassembled WGS sequence"/>
</dbReference>
<dbReference type="PANTHER" id="PTHR16305:SF28">
    <property type="entry name" value="GUANYLATE CYCLASE DOMAIN-CONTAINING PROTEIN"/>
    <property type="match status" value="1"/>
</dbReference>
<dbReference type="PANTHER" id="PTHR16305">
    <property type="entry name" value="TESTICULAR SOLUBLE ADENYLYL CYCLASE"/>
    <property type="match status" value="1"/>
</dbReference>
<organism evidence="4 5">
    <name type="scientific">Mycolicibacterium neoaurum</name>
    <name type="common">Mycobacterium neoaurum</name>
    <dbReference type="NCBI Taxonomy" id="1795"/>
    <lineage>
        <taxon>Bacteria</taxon>
        <taxon>Bacillati</taxon>
        <taxon>Actinomycetota</taxon>
        <taxon>Actinomycetes</taxon>
        <taxon>Mycobacteriales</taxon>
        <taxon>Mycobacteriaceae</taxon>
        <taxon>Mycolicibacterium</taxon>
    </lineage>
</organism>
<dbReference type="GO" id="GO:0005737">
    <property type="term" value="C:cytoplasm"/>
    <property type="evidence" value="ECO:0007669"/>
    <property type="project" value="TreeGrafter"/>
</dbReference>
<dbReference type="GO" id="GO:0005524">
    <property type="term" value="F:ATP binding"/>
    <property type="evidence" value="ECO:0007669"/>
    <property type="project" value="UniProtKB-KW"/>
</dbReference>
<sequence length="1064" mass="115854">MNEYTTGPTIEELLDSAVEAINRQDHGSARSLARQVLAVDRDNLEAEELMAVSDNGSVVQRLTLLFVDVVDSVGLSTRLEPEMYSTVIRRYRDEVHRIVATYEGHIGAAQGDGLLITFGHPTPHENDAQRAVSAGLDIASEVAALSRRLRRKFGFGIEVRVGVHRGVVTIDPVRDEVIGVGANLASRVCDLAEPGTVAISEAVRRVLREDFTLEPLPPRSVKGFDKPLEHFRVLAERTEAPLLSGPLVGRDEEVAHLRRCWEAAQTGTLAVPGVVFKGEGGIGKTRLADAAIAMARQSGAVVLGIYGSSFHTDIGLRPIRRLLEATSGIARDSDPAQGLRQLRSEVIRHGLDPEQAVPLLAPVLGIAPGVDYQPPSATAGRLYDQIADTVRRYLIAATGDGPAMLVFEDVHWYDEDTVEILQAVLSEAPGRLMVVITGREVPALTHCTTFELTPFEDHHSDLLVTALHPDLDDLARRAVVERCDGMPLYIEEVVAKMRSAPAESTETGNVPDTLYEALVARLRLNERAWHVIEAAALIGSQVDQALLAAVVELDRRAIEDILDELTRTRVMKPFGNGGWRFRHELLREVAAELLPPSARKRLHTRIGTALVSSAADGTPEWPLVAHHYEQGEQFDEAADSYEKAAADARRRGALNEARSLLSRALDSTAKLPPDTQARDAREVAIRLERGFLGFAAAGHASVDAAADFERCLQIIDNHPGVEMFATFSALWSFFASRGDLRRSAQLVDALRTNIADMPQWYQAVMDAVVGSLALFRGELNDARSWLESAAAAIAEMESPEIDGDWYAPNDPVGGMYALLGLTRYLQGDLESAVESFAELEKRCQALIFPHGPFTECYGRVQEAVVRTHAGQCAQAMELAGRIAEIATENGLDEWVMISATAAANAGAKAALAGPQPDMAALGESTATLATLVQVWRDFELKAFLCWYDAGLTAALLGAGDVQGARRQLDMALQMSAETSWHLFDAELLRLRAHTQDSAVDRDADLENALELSRTQGAVVLELAVAADRLRIHGDRCRADLEQVIARLPADQDWPALAEARALLH</sequence>
<dbReference type="InterPro" id="IPR001054">
    <property type="entry name" value="A/G_cyclase"/>
</dbReference>
<reference evidence="4" key="2">
    <citation type="submission" date="2015-09" db="EMBL/GenBank/DDBJ databases">
        <title>Draft genome sequence of Mycobacterium neoaurum DSM 44074.</title>
        <authorList>
            <person name="Croce O."/>
            <person name="Robert C."/>
            <person name="Raoult D."/>
            <person name="Drancourt M."/>
        </authorList>
    </citation>
    <scope>NUCLEOTIDE SEQUENCE</scope>
    <source>
        <strain evidence="4">DSM 44074</strain>
    </source>
</reference>
<accession>A0AAV2WSG0</accession>
<dbReference type="Gene3D" id="3.40.50.300">
    <property type="entry name" value="P-loop containing nucleotide triphosphate hydrolases"/>
    <property type="match status" value="1"/>
</dbReference>
<dbReference type="InterPro" id="IPR029787">
    <property type="entry name" value="Nucleotide_cyclase"/>
</dbReference>
<evidence type="ECO:0000256" key="2">
    <source>
        <dbReference type="ARBA" id="ARBA00022840"/>
    </source>
</evidence>
<dbReference type="Gene3D" id="1.25.40.10">
    <property type="entry name" value="Tetratricopeptide repeat domain"/>
    <property type="match status" value="1"/>
</dbReference>
<dbReference type="Pfam" id="PF13191">
    <property type="entry name" value="AAA_16"/>
    <property type="match status" value="1"/>
</dbReference>
<gene>
    <name evidence="4" type="ORF">BN1047_04701</name>
</gene>
<evidence type="ECO:0000259" key="3">
    <source>
        <dbReference type="PROSITE" id="PS50125"/>
    </source>
</evidence>
<dbReference type="PROSITE" id="PS50125">
    <property type="entry name" value="GUANYLATE_CYCLASE_2"/>
    <property type="match status" value="1"/>
</dbReference>
<dbReference type="SUPFAM" id="SSF55073">
    <property type="entry name" value="Nucleotide cyclase"/>
    <property type="match status" value="1"/>
</dbReference>
<proteinExistence type="predicted"/>
<keyword evidence="1" id="KW-0547">Nucleotide-binding</keyword>
<dbReference type="GO" id="GO:0035556">
    <property type="term" value="P:intracellular signal transduction"/>
    <property type="evidence" value="ECO:0007669"/>
    <property type="project" value="InterPro"/>
</dbReference>
<dbReference type="RefSeq" id="WP_030134526.1">
    <property type="nucleotide sequence ID" value="NZ_LK021342.1"/>
</dbReference>
<feature type="domain" description="Guanylate cyclase" evidence="3">
    <location>
        <begin position="63"/>
        <end position="189"/>
    </location>
</feature>
<evidence type="ECO:0000313" key="5">
    <source>
        <dbReference type="Proteomes" id="UP000028864"/>
    </source>
</evidence>
<dbReference type="AlphaFoldDB" id="A0AAV2WSG0"/>
<reference evidence="4" key="1">
    <citation type="submission" date="2014-05" db="EMBL/GenBank/DDBJ databases">
        <authorList>
            <person name="Urmite Genomes"/>
        </authorList>
    </citation>
    <scope>NUCLEOTIDE SEQUENCE</scope>
    <source>
        <strain evidence="4">DSM 44074</strain>
    </source>
</reference>
<keyword evidence="2" id="KW-0067">ATP-binding</keyword>
<dbReference type="EMBL" id="LK021342">
    <property type="protein sequence ID" value="CDQ46787.1"/>
    <property type="molecule type" value="Genomic_DNA"/>
</dbReference>
<dbReference type="InterPro" id="IPR041664">
    <property type="entry name" value="AAA_16"/>
</dbReference>
<dbReference type="InterPro" id="IPR011990">
    <property type="entry name" value="TPR-like_helical_dom_sf"/>
</dbReference>
<evidence type="ECO:0000256" key="1">
    <source>
        <dbReference type="ARBA" id="ARBA00022741"/>
    </source>
</evidence>
<dbReference type="GO" id="GO:0009190">
    <property type="term" value="P:cyclic nucleotide biosynthetic process"/>
    <property type="evidence" value="ECO:0007669"/>
    <property type="project" value="InterPro"/>
</dbReference>
<dbReference type="SMART" id="SM00044">
    <property type="entry name" value="CYCc"/>
    <property type="match status" value="1"/>
</dbReference>
<dbReference type="SUPFAM" id="SSF52540">
    <property type="entry name" value="P-loop containing nucleoside triphosphate hydrolases"/>
    <property type="match status" value="1"/>
</dbReference>